<dbReference type="GeneID" id="81357348"/>
<reference evidence="1" key="1">
    <citation type="submission" date="2022-11" db="EMBL/GenBank/DDBJ databases">
        <authorList>
            <person name="Petersen C."/>
        </authorList>
    </citation>
    <scope>NUCLEOTIDE SEQUENCE</scope>
    <source>
        <strain evidence="1">IBT 30761</strain>
    </source>
</reference>
<dbReference type="RefSeq" id="XP_056474528.1">
    <property type="nucleotide sequence ID" value="XM_056618369.1"/>
</dbReference>
<proteinExistence type="predicted"/>
<accession>A0A9W9FEU9</accession>
<dbReference type="Proteomes" id="UP001149074">
    <property type="component" value="Unassembled WGS sequence"/>
</dbReference>
<keyword evidence="2" id="KW-1185">Reference proteome</keyword>
<protein>
    <submittedName>
        <fullName evidence="1">Uncharacterized protein</fullName>
    </submittedName>
</protein>
<organism evidence="1 2">
    <name type="scientific">Penicillium argentinense</name>
    <dbReference type="NCBI Taxonomy" id="1131581"/>
    <lineage>
        <taxon>Eukaryota</taxon>
        <taxon>Fungi</taxon>
        <taxon>Dikarya</taxon>
        <taxon>Ascomycota</taxon>
        <taxon>Pezizomycotina</taxon>
        <taxon>Eurotiomycetes</taxon>
        <taxon>Eurotiomycetidae</taxon>
        <taxon>Eurotiales</taxon>
        <taxon>Aspergillaceae</taxon>
        <taxon>Penicillium</taxon>
    </lineage>
</organism>
<name>A0A9W9FEU9_9EURO</name>
<reference evidence="1" key="2">
    <citation type="journal article" date="2023" name="IMA Fungus">
        <title>Comparative genomic study of the Penicillium genus elucidates a diverse pangenome and 15 lateral gene transfer events.</title>
        <authorList>
            <person name="Petersen C."/>
            <person name="Sorensen T."/>
            <person name="Nielsen M.R."/>
            <person name="Sondergaard T.E."/>
            <person name="Sorensen J.L."/>
            <person name="Fitzpatrick D.A."/>
            <person name="Frisvad J.C."/>
            <person name="Nielsen K.L."/>
        </authorList>
    </citation>
    <scope>NUCLEOTIDE SEQUENCE</scope>
    <source>
        <strain evidence="1">IBT 30761</strain>
    </source>
</reference>
<dbReference type="EMBL" id="JAPQKI010000005">
    <property type="protein sequence ID" value="KAJ5098874.1"/>
    <property type="molecule type" value="Genomic_DNA"/>
</dbReference>
<evidence type="ECO:0000313" key="1">
    <source>
        <dbReference type="EMBL" id="KAJ5098874.1"/>
    </source>
</evidence>
<comment type="caution">
    <text evidence="1">The sequence shown here is derived from an EMBL/GenBank/DDBJ whole genome shotgun (WGS) entry which is preliminary data.</text>
</comment>
<gene>
    <name evidence="1" type="ORF">N7532_005875</name>
</gene>
<dbReference type="AlphaFoldDB" id="A0A9W9FEU9"/>
<sequence length="81" mass="9590">MNCFDTTPTPGSSKWSQVEFGASVRMDNGTFVRFLHLVPYDLWLQEQTIYWKEIAELQRDEDRIHELLRQVVYLCTLPPQT</sequence>
<evidence type="ECO:0000313" key="2">
    <source>
        <dbReference type="Proteomes" id="UP001149074"/>
    </source>
</evidence>